<reference evidence="1 2" key="1">
    <citation type="submission" date="2016-04" db="EMBL/GenBank/DDBJ databases">
        <title>Complete genome sequence of natural rubber-degrading, novel Gram-negative bacterium, Rhizobacter gummiphilus strain NS21.</title>
        <authorList>
            <person name="Tabata M."/>
            <person name="Kasai D."/>
            <person name="Fukuda M."/>
        </authorList>
    </citation>
    <scope>NUCLEOTIDE SEQUENCE [LARGE SCALE GENOMIC DNA]</scope>
    <source>
        <strain evidence="1 2">NS21</strain>
    </source>
</reference>
<evidence type="ECO:0000313" key="2">
    <source>
        <dbReference type="Proteomes" id="UP000193427"/>
    </source>
</evidence>
<dbReference type="STRING" id="946333.A4W93_28775"/>
<protein>
    <recommendedName>
        <fullName evidence="3">PDZ domain-containing protein</fullName>
    </recommendedName>
</protein>
<evidence type="ECO:0000313" key="1">
    <source>
        <dbReference type="EMBL" id="ARN23570.1"/>
    </source>
</evidence>
<dbReference type="Proteomes" id="UP000193427">
    <property type="component" value="Chromosome"/>
</dbReference>
<dbReference type="Gene3D" id="2.30.42.10">
    <property type="match status" value="1"/>
</dbReference>
<dbReference type="SUPFAM" id="SSF50156">
    <property type="entry name" value="PDZ domain-like"/>
    <property type="match status" value="1"/>
</dbReference>
<sequence length="234" mass="24663">MGLAATAAVVLAAGVWSLPDDAPDRPAPPPSATANRLAQAQAEARGDAPFPDIDLALLDVSPRGAVIAVASRPATYTVGQEVFPGIRLEHVDTHAVTLRFGSQSRELALRPATIASTAPADDKPEAPAVEPRQLTTARPQLAAAFLNEVQVHPDPRGGFVVDRVLPDSRYDRMGLKAGDVVYSIDTPAMSAVDEGSMVALMQQTHLELDVVRKGTQMRLTGALNVDAEAPPEAR</sequence>
<organism evidence="1 2">
    <name type="scientific">Piscinibacter gummiphilus</name>
    <dbReference type="NCBI Taxonomy" id="946333"/>
    <lineage>
        <taxon>Bacteria</taxon>
        <taxon>Pseudomonadati</taxon>
        <taxon>Pseudomonadota</taxon>
        <taxon>Betaproteobacteria</taxon>
        <taxon>Burkholderiales</taxon>
        <taxon>Sphaerotilaceae</taxon>
        <taxon>Piscinibacter</taxon>
    </lineage>
</organism>
<dbReference type="InterPro" id="IPR036034">
    <property type="entry name" value="PDZ_sf"/>
</dbReference>
<accession>A0A1W6LH76</accession>
<dbReference type="KEGG" id="rgu:A4W93_28775"/>
<keyword evidence="2" id="KW-1185">Reference proteome</keyword>
<dbReference type="EMBL" id="CP015118">
    <property type="protein sequence ID" value="ARN23570.1"/>
    <property type="molecule type" value="Genomic_DNA"/>
</dbReference>
<proteinExistence type="predicted"/>
<name>A0A1W6LH76_9BURK</name>
<evidence type="ECO:0008006" key="3">
    <source>
        <dbReference type="Google" id="ProtNLM"/>
    </source>
</evidence>
<gene>
    <name evidence="1" type="ORF">A4W93_28775</name>
</gene>
<dbReference type="AlphaFoldDB" id="A0A1W6LH76"/>